<feature type="non-terminal residue" evidence="1">
    <location>
        <position position="91"/>
    </location>
</feature>
<keyword evidence="2" id="KW-1185">Reference proteome</keyword>
<sequence>KYLHFSGSRLTDAAPIANIFERIYNVFTSVLHNGTDVSIRSAVESLRKEKCTSEKIDTRNNAVRVLVYDMVEPFALTIEKFITPNLKNDQN</sequence>
<comment type="caution">
    <text evidence="1">The sequence shown here is derived from an EMBL/GenBank/DDBJ whole genome shotgun (WGS) entry which is preliminary data.</text>
</comment>
<organism evidence="1 2">
    <name type="scientific">Pristionchus mayeri</name>
    <dbReference type="NCBI Taxonomy" id="1317129"/>
    <lineage>
        <taxon>Eukaryota</taxon>
        <taxon>Metazoa</taxon>
        <taxon>Ecdysozoa</taxon>
        <taxon>Nematoda</taxon>
        <taxon>Chromadorea</taxon>
        <taxon>Rhabditida</taxon>
        <taxon>Rhabditina</taxon>
        <taxon>Diplogasteromorpha</taxon>
        <taxon>Diplogasteroidea</taxon>
        <taxon>Neodiplogasteridae</taxon>
        <taxon>Pristionchus</taxon>
    </lineage>
</organism>
<protein>
    <submittedName>
        <fullName evidence="1">Uncharacterized protein</fullName>
    </submittedName>
</protein>
<accession>A0AAN4Z9E6</accession>
<gene>
    <name evidence="1" type="ORF">PMAYCL1PPCAC_03912</name>
</gene>
<dbReference type="EMBL" id="BTRK01000001">
    <property type="protein sequence ID" value="GMR33717.1"/>
    <property type="molecule type" value="Genomic_DNA"/>
</dbReference>
<dbReference type="Proteomes" id="UP001328107">
    <property type="component" value="Unassembled WGS sequence"/>
</dbReference>
<name>A0AAN4Z9E6_9BILA</name>
<evidence type="ECO:0000313" key="2">
    <source>
        <dbReference type="Proteomes" id="UP001328107"/>
    </source>
</evidence>
<proteinExistence type="predicted"/>
<dbReference type="AlphaFoldDB" id="A0AAN4Z9E6"/>
<feature type="non-terminal residue" evidence="1">
    <location>
        <position position="1"/>
    </location>
</feature>
<evidence type="ECO:0000313" key="1">
    <source>
        <dbReference type="EMBL" id="GMR33717.1"/>
    </source>
</evidence>
<reference evidence="2" key="1">
    <citation type="submission" date="2022-10" db="EMBL/GenBank/DDBJ databases">
        <title>Genome assembly of Pristionchus species.</title>
        <authorList>
            <person name="Yoshida K."/>
            <person name="Sommer R.J."/>
        </authorList>
    </citation>
    <scope>NUCLEOTIDE SEQUENCE [LARGE SCALE GENOMIC DNA]</scope>
    <source>
        <strain evidence="2">RS5460</strain>
    </source>
</reference>